<comment type="caution">
    <text evidence="2">The sequence shown here is derived from an EMBL/GenBank/DDBJ whole genome shotgun (WGS) entry which is preliminary data.</text>
</comment>
<protein>
    <submittedName>
        <fullName evidence="2">Uncharacterized protein</fullName>
    </submittedName>
</protein>
<reference evidence="2 3" key="1">
    <citation type="submission" date="2019-05" db="EMBL/GenBank/DDBJ databases">
        <title>Another draft genome of Portunus trituberculatus and its Hox gene families provides insights of decapod evolution.</title>
        <authorList>
            <person name="Jeong J.-H."/>
            <person name="Song I."/>
            <person name="Kim S."/>
            <person name="Choi T."/>
            <person name="Kim D."/>
            <person name="Ryu S."/>
            <person name="Kim W."/>
        </authorList>
    </citation>
    <scope>NUCLEOTIDE SEQUENCE [LARGE SCALE GENOMIC DNA]</scope>
    <source>
        <tissue evidence="2">Muscle</tissue>
    </source>
</reference>
<name>A0A5B7DLX3_PORTR</name>
<organism evidence="2 3">
    <name type="scientific">Portunus trituberculatus</name>
    <name type="common">Swimming crab</name>
    <name type="synonym">Neptunus trituberculatus</name>
    <dbReference type="NCBI Taxonomy" id="210409"/>
    <lineage>
        <taxon>Eukaryota</taxon>
        <taxon>Metazoa</taxon>
        <taxon>Ecdysozoa</taxon>
        <taxon>Arthropoda</taxon>
        <taxon>Crustacea</taxon>
        <taxon>Multicrustacea</taxon>
        <taxon>Malacostraca</taxon>
        <taxon>Eumalacostraca</taxon>
        <taxon>Eucarida</taxon>
        <taxon>Decapoda</taxon>
        <taxon>Pleocyemata</taxon>
        <taxon>Brachyura</taxon>
        <taxon>Eubrachyura</taxon>
        <taxon>Portunoidea</taxon>
        <taxon>Portunidae</taxon>
        <taxon>Portuninae</taxon>
        <taxon>Portunus</taxon>
    </lineage>
</organism>
<evidence type="ECO:0000256" key="1">
    <source>
        <dbReference type="SAM" id="MobiDB-lite"/>
    </source>
</evidence>
<feature type="compositionally biased region" description="Basic and acidic residues" evidence="1">
    <location>
        <begin position="20"/>
        <end position="33"/>
    </location>
</feature>
<proteinExistence type="predicted"/>
<evidence type="ECO:0000313" key="3">
    <source>
        <dbReference type="Proteomes" id="UP000324222"/>
    </source>
</evidence>
<feature type="compositionally biased region" description="Low complexity" evidence="1">
    <location>
        <begin position="43"/>
        <end position="61"/>
    </location>
</feature>
<dbReference type="Proteomes" id="UP000324222">
    <property type="component" value="Unassembled WGS sequence"/>
</dbReference>
<sequence>MPSRLLASRQPAVPPRKHKDLSDRSLGRTETIPKSHIGTVSTNGNSNNSSSGSSSRRSSSR</sequence>
<gene>
    <name evidence="2" type="ORF">E2C01_015096</name>
</gene>
<feature type="region of interest" description="Disordered" evidence="1">
    <location>
        <begin position="1"/>
        <end position="61"/>
    </location>
</feature>
<dbReference type="EMBL" id="VSRR010001050">
    <property type="protein sequence ID" value="MPC22089.1"/>
    <property type="molecule type" value="Genomic_DNA"/>
</dbReference>
<accession>A0A5B7DLX3</accession>
<evidence type="ECO:0000313" key="2">
    <source>
        <dbReference type="EMBL" id="MPC22089.1"/>
    </source>
</evidence>
<dbReference type="AlphaFoldDB" id="A0A5B7DLX3"/>
<keyword evidence="3" id="KW-1185">Reference proteome</keyword>